<gene>
    <name evidence="1" type="ORF">KUCAC02_028076</name>
</gene>
<proteinExistence type="predicted"/>
<evidence type="ECO:0000313" key="1">
    <source>
        <dbReference type="EMBL" id="KAI4820084.1"/>
    </source>
</evidence>
<name>A0ACB9X2U6_CHAAC</name>
<sequence>MGKATAVRDNSDLRRLYNDILDRQIMELDTRFQADSYGLMKAAAACMPSSETFGEMAAIQSPSAHFGITVEAAEHTVFVQQLKRKEEDGRLFPSLMEVIDKCPRDVFTKYELSAEGTRYSTDDQLLCGENIFYSQSNQDRQQGIDGDWPSE</sequence>
<comment type="caution">
    <text evidence="1">The sequence shown here is derived from an EMBL/GenBank/DDBJ whole genome shotgun (WGS) entry which is preliminary data.</text>
</comment>
<organism evidence="1 2">
    <name type="scientific">Chaenocephalus aceratus</name>
    <name type="common">Blackfin icefish</name>
    <name type="synonym">Chaenichthys aceratus</name>
    <dbReference type="NCBI Taxonomy" id="36190"/>
    <lineage>
        <taxon>Eukaryota</taxon>
        <taxon>Metazoa</taxon>
        <taxon>Chordata</taxon>
        <taxon>Craniata</taxon>
        <taxon>Vertebrata</taxon>
        <taxon>Euteleostomi</taxon>
        <taxon>Actinopterygii</taxon>
        <taxon>Neopterygii</taxon>
        <taxon>Teleostei</taxon>
        <taxon>Neoteleostei</taxon>
        <taxon>Acanthomorphata</taxon>
        <taxon>Eupercaria</taxon>
        <taxon>Perciformes</taxon>
        <taxon>Notothenioidei</taxon>
        <taxon>Channichthyidae</taxon>
        <taxon>Chaenocephalus</taxon>
    </lineage>
</organism>
<accession>A0ACB9X2U6</accession>
<reference evidence="1" key="1">
    <citation type="submission" date="2022-05" db="EMBL/GenBank/DDBJ databases">
        <title>Chromosome-level genome of Chaenocephalus aceratus.</title>
        <authorList>
            <person name="Park H."/>
        </authorList>
    </citation>
    <scope>NUCLEOTIDE SEQUENCE</scope>
    <source>
        <strain evidence="1">KU_202001</strain>
    </source>
</reference>
<keyword evidence="2" id="KW-1185">Reference proteome</keyword>
<evidence type="ECO:0000313" key="2">
    <source>
        <dbReference type="Proteomes" id="UP001057452"/>
    </source>
</evidence>
<dbReference type="EMBL" id="CM043793">
    <property type="protein sequence ID" value="KAI4820084.1"/>
    <property type="molecule type" value="Genomic_DNA"/>
</dbReference>
<dbReference type="Proteomes" id="UP001057452">
    <property type="component" value="Chromosome 9"/>
</dbReference>
<protein>
    <submittedName>
        <fullName evidence="1">Uncharacterized protein</fullName>
    </submittedName>
</protein>